<dbReference type="PANTHER" id="PTHR37953:SF1">
    <property type="entry name" value="UPF0127 PROTEIN MJ1496"/>
    <property type="match status" value="1"/>
</dbReference>
<reference evidence="1 2" key="1">
    <citation type="journal article" date="2010" name="J. Bacteriol.">
        <title>Genome sequences of Oceanicola granulosus HTCC2516(T) and Oceanicola batsensis HTCC2597(TDelta).</title>
        <authorList>
            <person name="Thrash J.C."/>
            <person name="Cho J.C."/>
            <person name="Vergin K.L."/>
            <person name="Giovannoni S.J."/>
        </authorList>
    </citation>
    <scope>NUCLEOTIDE SEQUENCE [LARGE SCALE GENOMIC DNA]</scope>
    <source>
        <strain evidence="2">ATCC BAA-861 / DSM 15982 / KCTC 12143 / HTCC2516</strain>
    </source>
</reference>
<name>Q2CG56_OCEGH</name>
<accession>Q2CG56</accession>
<dbReference type="AlphaFoldDB" id="Q2CG56"/>
<proteinExistence type="predicted"/>
<evidence type="ECO:0000313" key="1">
    <source>
        <dbReference type="EMBL" id="EAR51673.1"/>
    </source>
</evidence>
<evidence type="ECO:0000313" key="2">
    <source>
        <dbReference type="Proteomes" id="UP000003635"/>
    </source>
</evidence>
<comment type="caution">
    <text evidence="1">The sequence shown here is derived from an EMBL/GenBank/DDBJ whole genome shotgun (WGS) entry which is preliminary data.</text>
</comment>
<dbReference type="Gene3D" id="2.60.120.1140">
    <property type="entry name" value="Protein of unknown function DUF192"/>
    <property type="match status" value="1"/>
</dbReference>
<protein>
    <recommendedName>
        <fullName evidence="3">DUF192 domain-containing protein</fullName>
    </recommendedName>
</protein>
<dbReference type="STRING" id="314256.OG2516_03775"/>
<organism evidence="1 2">
    <name type="scientific">Oceanicola granulosus (strain ATCC BAA-861 / DSM 15982 / KCTC 12143 / HTCC2516)</name>
    <dbReference type="NCBI Taxonomy" id="314256"/>
    <lineage>
        <taxon>Bacteria</taxon>
        <taxon>Pseudomonadati</taxon>
        <taxon>Pseudomonadota</taxon>
        <taxon>Alphaproteobacteria</taxon>
        <taxon>Rhodobacterales</taxon>
        <taxon>Roseobacteraceae</taxon>
        <taxon>Oceanicola</taxon>
    </lineage>
</organism>
<dbReference type="EMBL" id="AAOT01000010">
    <property type="protein sequence ID" value="EAR51673.1"/>
    <property type="molecule type" value="Genomic_DNA"/>
</dbReference>
<dbReference type="HOGENOM" id="CLU_097039_2_1_5"/>
<sequence>MTVTGEWGQARFHVQVADDNAERGRGLMFVEEMPTMAGMLFVYEAPQRASFWMANTLIPLDMIFAAPDGTVTRVHHEAIPHDRTPIDGGDNVRYVLEINGGLAAQLGISEGDVLQHPAIGPDPALPCR</sequence>
<dbReference type="InterPro" id="IPR038695">
    <property type="entry name" value="Saro_0823-like_sf"/>
</dbReference>
<dbReference type="Proteomes" id="UP000003635">
    <property type="component" value="Unassembled WGS sequence"/>
</dbReference>
<dbReference type="PANTHER" id="PTHR37953">
    <property type="entry name" value="UPF0127 PROTEIN MJ1496"/>
    <property type="match status" value="1"/>
</dbReference>
<evidence type="ECO:0008006" key="3">
    <source>
        <dbReference type="Google" id="ProtNLM"/>
    </source>
</evidence>
<dbReference type="Pfam" id="PF02643">
    <property type="entry name" value="DUF192"/>
    <property type="match status" value="1"/>
</dbReference>
<keyword evidence="2" id="KW-1185">Reference proteome</keyword>
<dbReference type="InterPro" id="IPR003795">
    <property type="entry name" value="DUF192"/>
</dbReference>
<dbReference type="eggNOG" id="COG1430">
    <property type="taxonomic scope" value="Bacteria"/>
</dbReference>
<gene>
    <name evidence="1" type="ORF">OG2516_03775</name>
</gene>